<gene>
    <name evidence="4" type="ORF">ElP_18000</name>
</gene>
<evidence type="ECO:0000256" key="3">
    <source>
        <dbReference type="SAM" id="SignalP"/>
    </source>
</evidence>
<sequence length="552" mass="61974" precursor="true">MRLVSRPTLRWFALTLLAMASARAASAQGVGPPPAPTPGASGGAGADLADRVRRLEEMNLRLLEQYDAVLDREADRERRYEELETKYRSLLDRVDESVTPAAASVIPSARKPIPESESDPGEETFETPDAGRSYPDFAPGFEPPLLGRVGEGFELATPDEELSLGVRVLNQVDFKNFIPNDLDPAISGLYLPRTRFYFTGRLTRPIEYEVSVQRSVEGVIDLLDGFVNFNFNEGFQIKFGRSIVPYSFDWYDHLEPYFITPERSLFPLNFGLSRQAGLMAWGYLGEGRLEYAVGGFSGGSIGIADDNTTRDAVGYVNWRPFLTDERFPRLRYLNLGGSIAGGLTVRPEAERPIPLRTSIQSTENSREAAAASITFLDFEEDVRALGDRVQGTLHLAYYGGGWSIESEVQAGGFQYKKMGSPFQPRVPVIGYHVTAAYFLTGEEPPDRTLIVPLRPFDPLHGQYGPGAFEAFARISQIHLGEEVFAFDLADEDFWARDAYLTDVGFNWYVNRFVKFYVDWQHANFGSPVLVNIRDGDRSRHSDLFWIRCQIWF</sequence>
<proteinExistence type="predicted"/>
<organism evidence="4 5">
    <name type="scientific">Tautonia plasticadhaerens</name>
    <dbReference type="NCBI Taxonomy" id="2527974"/>
    <lineage>
        <taxon>Bacteria</taxon>
        <taxon>Pseudomonadati</taxon>
        <taxon>Planctomycetota</taxon>
        <taxon>Planctomycetia</taxon>
        <taxon>Isosphaerales</taxon>
        <taxon>Isosphaeraceae</taxon>
        <taxon>Tautonia</taxon>
    </lineage>
</organism>
<dbReference type="SUPFAM" id="SSF56935">
    <property type="entry name" value="Porins"/>
    <property type="match status" value="1"/>
</dbReference>
<keyword evidence="1" id="KW-0175">Coiled coil</keyword>
<feature type="region of interest" description="Disordered" evidence="2">
    <location>
        <begin position="27"/>
        <end position="46"/>
    </location>
</feature>
<dbReference type="InterPro" id="IPR010870">
    <property type="entry name" value="Porin_O/P"/>
</dbReference>
<dbReference type="Pfam" id="PF07396">
    <property type="entry name" value="Porin_O_P"/>
    <property type="match status" value="1"/>
</dbReference>
<evidence type="ECO:0000256" key="1">
    <source>
        <dbReference type="SAM" id="Coils"/>
    </source>
</evidence>
<dbReference type="AlphaFoldDB" id="A0A518GZB2"/>
<reference evidence="4 5" key="1">
    <citation type="submission" date="2019-02" db="EMBL/GenBank/DDBJ databases">
        <title>Deep-cultivation of Planctomycetes and their phenomic and genomic characterization uncovers novel biology.</title>
        <authorList>
            <person name="Wiegand S."/>
            <person name="Jogler M."/>
            <person name="Boedeker C."/>
            <person name="Pinto D."/>
            <person name="Vollmers J."/>
            <person name="Rivas-Marin E."/>
            <person name="Kohn T."/>
            <person name="Peeters S.H."/>
            <person name="Heuer A."/>
            <person name="Rast P."/>
            <person name="Oberbeckmann S."/>
            <person name="Bunk B."/>
            <person name="Jeske O."/>
            <person name="Meyerdierks A."/>
            <person name="Storesund J.E."/>
            <person name="Kallscheuer N."/>
            <person name="Luecker S."/>
            <person name="Lage O.M."/>
            <person name="Pohl T."/>
            <person name="Merkel B.J."/>
            <person name="Hornburger P."/>
            <person name="Mueller R.-W."/>
            <person name="Bruemmer F."/>
            <person name="Labrenz M."/>
            <person name="Spormann A.M."/>
            <person name="Op den Camp H."/>
            <person name="Overmann J."/>
            <person name="Amann R."/>
            <person name="Jetten M.S.M."/>
            <person name="Mascher T."/>
            <person name="Medema M.H."/>
            <person name="Devos D.P."/>
            <person name="Kaster A.-K."/>
            <person name="Ovreas L."/>
            <person name="Rohde M."/>
            <person name="Galperin M.Y."/>
            <person name="Jogler C."/>
        </authorList>
    </citation>
    <scope>NUCLEOTIDE SEQUENCE [LARGE SCALE GENOMIC DNA]</scope>
    <source>
        <strain evidence="4 5">ElP</strain>
    </source>
</reference>
<keyword evidence="5" id="KW-1185">Reference proteome</keyword>
<feature type="signal peptide" evidence="3">
    <location>
        <begin position="1"/>
        <end position="27"/>
    </location>
</feature>
<protein>
    <submittedName>
        <fullName evidence="4">Phosphate-selective porin O and P</fullName>
    </submittedName>
</protein>
<dbReference type="Gene3D" id="2.40.160.10">
    <property type="entry name" value="Porin"/>
    <property type="match status" value="1"/>
</dbReference>
<feature type="region of interest" description="Disordered" evidence="2">
    <location>
        <begin position="102"/>
        <end position="134"/>
    </location>
</feature>
<dbReference type="KEGG" id="tpla:ElP_18000"/>
<dbReference type="RefSeq" id="WP_145268415.1">
    <property type="nucleotide sequence ID" value="NZ_CP036426.1"/>
</dbReference>
<name>A0A518GZB2_9BACT</name>
<feature type="coiled-coil region" evidence="1">
    <location>
        <begin position="52"/>
        <end position="93"/>
    </location>
</feature>
<dbReference type="EMBL" id="CP036426">
    <property type="protein sequence ID" value="QDV33919.1"/>
    <property type="molecule type" value="Genomic_DNA"/>
</dbReference>
<feature type="chain" id="PRO_5021960928" evidence="3">
    <location>
        <begin position="28"/>
        <end position="552"/>
    </location>
</feature>
<evidence type="ECO:0000256" key="2">
    <source>
        <dbReference type="SAM" id="MobiDB-lite"/>
    </source>
</evidence>
<dbReference type="InterPro" id="IPR023614">
    <property type="entry name" value="Porin_dom_sf"/>
</dbReference>
<dbReference type="Proteomes" id="UP000317835">
    <property type="component" value="Chromosome"/>
</dbReference>
<evidence type="ECO:0000313" key="5">
    <source>
        <dbReference type="Proteomes" id="UP000317835"/>
    </source>
</evidence>
<accession>A0A518GZB2</accession>
<evidence type="ECO:0000313" key="4">
    <source>
        <dbReference type="EMBL" id="QDV33919.1"/>
    </source>
</evidence>
<keyword evidence="3" id="KW-0732">Signal</keyword>
<dbReference type="OrthoDB" id="9807854at2"/>
<feature type="compositionally biased region" description="Acidic residues" evidence="2">
    <location>
        <begin position="116"/>
        <end position="126"/>
    </location>
</feature>